<reference evidence="1" key="1">
    <citation type="journal article" date="2018" name="Genome Biol.">
        <title>SKESA: strategic k-mer extension for scrupulous assemblies.</title>
        <authorList>
            <person name="Souvorov A."/>
            <person name="Agarwala R."/>
            <person name="Lipman D.J."/>
        </authorList>
    </citation>
    <scope>NUCLEOTIDE SEQUENCE</scope>
    <source>
        <strain evidence="1">SJP41</strain>
    </source>
</reference>
<sequence>MIISASRRTDIPAFYHDWFMNRIKEGFLLIRNPYNYHQVKRISLLPEDIDAIVFWTRNPGKMLSDLDLLKEFKYYFQYTITGYPKILDAHGLNPHRAISTFLALSKKIGRNKIIWRYDPIIISSATPVSEHKRLFQKIASNLVGHTDRVVISFADLYQKTKRNLNLIPDFTYRDITHFHEELYDLCSFFADVAREYDMQISTCAESLDLEQVGIVKGKCIDDRLLKELFGLHVSGIKDSGQREACGCIKSIDIGQYNTCLHGCRYCYATFNENIVKANMKKHNPISPFLLGDASDVDNDLLKNVIVQQKLF</sequence>
<gene>
    <name evidence="1" type="ORF">J8F57_002128</name>
</gene>
<dbReference type="RefSeq" id="WP_023155778.1">
    <property type="nucleotide sequence ID" value="NZ_AP022409.1"/>
</dbReference>
<name>A0AAN5ZIS4_ECOLX</name>
<proteinExistence type="predicted"/>
<dbReference type="Pfam" id="PF08902">
    <property type="entry name" value="DUF1848"/>
    <property type="match status" value="1"/>
</dbReference>
<comment type="caution">
    <text evidence="1">The sequence shown here is derived from an EMBL/GenBank/DDBJ whole genome shotgun (WGS) entry which is preliminary data.</text>
</comment>
<protein>
    <submittedName>
        <fullName evidence="1">DUF1848 domain-containing protein</fullName>
    </submittedName>
</protein>
<accession>A0AAN5ZIS4</accession>
<evidence type="ECO:0000313" key="1">
    <source>
        <dbReference type="EMBL" id="HAZ7491924.1"/>
    </source>
</evidence>
<organism evidence="1 2">
    <name type="scientific">Escherichia coli</name>
    <dbReference type="NCBI Taxonomy" id="562"/>
    <lineage>
        <taxon>Bacteria</taxon>
        <taxon>Pseudomonadati</taxon>
        <taxon>Pseudomonadota</taxon>
        <taxon>Gammaproteobacteria</taxon>
        <taxon>Enterobacterales</taxon>
        <taxon>Enterobacteriaceae</taxon>
        <taxon>Escherichia</taxon>
    </lineage>
</organism>
<dbReference type="AlphaFoldDB" id="A0AAN5ZIS4"/>
<dbReference type="EMBL" id="DADPIR010000012">
    <property type="protein sequence ID" value="HAZ7491924.1"/>
    <property type="molecule type" value="Genomic_DNA"/>
</dbReference>
<reference evidence="1" key="2">
    <citation type="submission" date="2021-03" db="EMBL/GenBank/DDBJ databases">
        <authorList>
            <consortium name="NCBI Pathogen Detection Project"/>
        </authorList>
    </citation>
    <scope>NUCLEOTIDE SEQUENCE</scope>
    <source>
        <strain evidence="1">SJP41</strain>
    </source>
</reference>
<evidence type="ECO:0000313" key="2">
    <source>
        <dbReference type="Proteomes" id="UP000868636"/>
    </source>
</evidence>
<dbReference type="Proteomes" id="UP000868636">
    <property type="component" value="Unassembled WGS sequence"/>
</dbReference>
<dbReference type="InterPro" id="IPR014998">
    <property type="entry name" value="DUF1848"/>
</dbReference>